<name>A0ABT9NGX2_9ACTO</name>
<dbReference type="SUPFAM" id="SSF51735">
    <property type="entry name" value="NAD(P)-binding Rossmann-fold domains"/>
    <property type="match status" value="1"/>
</dbReference>
<dbReference type="SUPFAM" id="SSF50129">
    <property type="entry name" value="GroES-like"/>
    <property type="match status" value="1"/>
</dbReference>
<reference evidence="6 7" key="1">
    <citation type="submission" date="2023-07" db="EMBL/GenBank/DDBJ databases">
        <title>Sequencing the genomes of 1000 actinobacteria strains.</title>
        <authorList>
            <person name="Klenk H.-P."/>
        </authorList>
    </citation>
    <scope>NUCLEOTIDE SEQUENCE [LARGE SCALE GENOMIC DNA]</scope>
    <source>
        <strain evidence="6 7">DSM 17163</strain>
    </source>
</reference>
<keyword evidence="6" id="KW-0560">Oxidoreductase</keyword>
<feature type="domain" description="Alcohol dehydrogenase-like C-terminal" evidence="5">
    <location>
        <begin position="107"/>
        <end position="230"/>
    </location>
</feature>
<dbReference type="InterPro" id="IPR011032">
    <property type="entry name" value="GroES-like_sf"/>
</dbReference>
<dbReference type="InterPro" id="IPR013149">
    <property type="entry name" value="ADH-like_C"/>
</dbReference>
<dbReference type="GO" id="GO:0004022">
    <property type="term" value="F:alcohol dehydrogenase (NAD+) activity"/>
    <property type="evidence" value="ECO:0007669"/>
    <property type="project" value="UniProtKB-EC"/>
</dbReference>
<proteinExistence type="inferred from homology"/>
<evidence type="ECO:0000256" key="3">
    <source>
        <dbReference type="ARBA" id="ARBA00022833"/>
    </source>
</evidence>
<dbReference type="EMBL" id="JAUSQX010000001">
    <property type="protein sequence ID" value="MDP9806620.1"/>
    <property type="molecule type" value="Genomic_DNA"/>
</dbReference>
<evidence type="ECO:0000313" key="6">
    <source>
        <dbReference type="EMBL" id="MDP9806620.1"/>
    </source>
</evidence>
<keyword evidence="4" id="KW-0520">NAD</keyword>
<dbReference type="Gene3D" id="3.40.50.720">
    <property type="entry name" value="NAD(P)-binding Rossmann-like Domain"/>
    <property type="match status" value="1"/>
</dbReference>
<dbReference type="InterPro" id="IPR036291">
    <property type="entry name" value="NAD(P)-bd_dom_sf"/>
</dbReference>
<comment type="similarity">
    <text evidence="1">Belongs to the zinc-containing alcohol dehydrogenase family.</text>
</comment>
<dbReference type="PANTHER" id="PTHR43880:SF12">
    <property type="entry name" value="ALCOHOL DEHYDROGENASE CLASS-3"/>
    <property type="match status" value="1"/>
</dbReference>
<keyword evidence="7" id="KW-1185">Reference proteome</keyword>
<keyword evidence="3" id="KW-0862">Zinc</keyword>
<evidence type="ECO:0000313" key="7">
    <source>
        <dbReference type="Proteomes" id="UP001243212"/>
    </source>
</evidence>
<accession>A0ABT9NGX2</accession>
<dbReference type="EC" id="1.1.1.1" evidence="6"/>
<protein>
    <submittedName>
        <fullName evidence="6">Alcohol dehydrogenase</fullName>
        <ecNumber evidence="6">1.1.1.1</ecNumber>
    </submittedName>
</protein>
<evidence type="ECO:0000256" key="1">
    <source>
        <dbReference type="ARBA" id="ARBA00008072"/>
    </source>
</evidence>
<gene>
    <name evidence="6" type="ORF">J2S70_001202</name>
</gene>
<evidence type="ECO:0000259" key="5">
    <source>
        <dbReference type="Pfam" id="PF00107"/>
    </source>
</evidence>
<keyword evidence="2" id="KW-0479">Metal-binding</keyword>
<dbReference type="Gene3D" id="3.90.180.10">
    <property type="entry name" value="Medium-chain alcohol dehydrogenases, catalytic domain"/>
    <property type="match status" value="1"/>
</dbReference>
<evidence type="ECO:0000256" key="4">
    <source>
        <dbReference type="ARBA" id="ARBA00023027"/>
    </source>
</evidence>
<comment type="caution">
    <text evidence="6">The sequence shown here is derived from an EMBL/GenBank/DDBJ whole genome shotgun (WGS) entry which is preliminary data.</text>
</comment>
<organism evidence="6 7">
    <name type="scientific">Trueperella bonasi</name>
    <dbReference type="NCBI Taxonomy" id="312286"/>
    <lineage>
        <taxon>Bacteria</taxon>
        <taxon>Bacillati</taxon>
        <taxon>Actinomycetota</taxon>
        <taxon>Actinomycetes</taxon>
        <taxon>Actinomycetales</taxon>
        <taxon>Actinomycetaceae</taxon>
        <taxon>Trueperella</taxon>
    </lineage>
</organism>
<dbReference type="PANTHER" id="PTHR43880">
    <property type="entry name" value="ALCOHOL DEHYDROGENASE"/>
    <property type="match status" value="1"/>
</dbReference>
<sequence>MANLVGACGQAGKLPCERGVASNNAGELLSGGVRFRDGDEEIRHHIGVCAFSQYTIVDQASVVKVPRELPAEIAALFGCAMITGGGALMNDAQPKSGDTIMVVGVGGVGLATILMALTIKEATVIAVDGLQNKLEHALAIGAHKAMTPAEVIEKGVKADVVIEAAGNVKAFETGVKALAVGGTLVTVSLPKASDMAEISPQQLTAGGRTLRGSYMGSAVPNVDIPKYVELYQAGKLPLEHLVSSYIELDEINEAMDRLANGSELRQIIRF</sequence>
<dbReference type="RefSeq" id="WP_307682831.1">
    <property type="nucleotide sequence ID" value="NZ_JAUSQX010000001.1"/>
</dbReference>
<dbReference type="Pfam" id="PF00107">
    <property type="entry name" value="ADH_zinc_N"/>
    <property type="match status" value="1"/>
</dbReference>
<dbReference type="Proteomes" id="UP001243212">
    <property type="component" value="Unassembled WGS sequence"/>
</dbReference>
<evidence type="ECO:0000256" key="2">
    <source>
        <dbReference type="ARBA" id="ARBA00022723"/>
    </source>
</evidence>